<dbReference type="SMART" id="SM00450">
    <property type="entry name" value="RHOD"/>
    <property type="match status" value="1"/>
</dbReference>
<evidence type="ECO:0000259" key="2">
    <source>
        <dbReference type="PROSITE" id="PS50206"/>
    </source>
</evidence>
<organism evidence="3 4">
    <name type="scientific">Bhargavaea ginsengi</name>
    <dbReference type="NCBI Taxonomy" id="426757"/>
    <lineage>
        <taxon>Bacteria</taxon>
        <taxon>Bacillati</taxon>
        <taxon>Bacillota</taxon>
        <taxon>Bacilli</taxon>
        <taxon>Bacillales</taxon>
        <taxon>Caryophanaceae</taxon>
        <taxon>Bhargavaea</taxon>
    </lineage>
</organism>
<dbReference type="SUPFAM" id="SSF52821">
    <property type="entry name" value="Rhodanese/Cell cycle control phosphatase"/>
    <property type="match status" value="1"/>
</dbReference>
<dbReference type="CDD" id="cd00158">
    <property type="entry name" value="RHOD"/>
    <property type="match status" value="1"/>
</dbReference>
<dbReference type="PANTHER" id="PTHR33279">
    <property type="entry name" value="SULFUR CARRIER PROTEIN YEDF-RELATED"/>
    <property type="match status" value="1"/>
</dbReference>
<evidence type="ECO:0000313" key="4">
    <source>
        <dbReference type="Proteomes" id="UP000199200"/>
    </source>
</evidence>
<dbReference type="InterPro" id="IPR001455">
    <property type="entry name" value="TusA-like"/>
</dbReference>
<dbReference type="PROSITE" id="PS01148">
    <property type="entry name" value="UPF0033"/>
    <property type="match status" value="1"/>
</dbReference>
<sequence>MENVTKTLDAKGLACPMPVVRTKKAIDELSAGDVLEVVVTDRGSIADIPMWAKNTGHEYLELVEEGDVMKHYVRKGGEHASDKEESQLKTITNEEYLDIADKGQVTLIDVREPDEFTEGHAPGAKNIPLGQVEQRADEIPAEGDVYIMCRSGGRAGMACDTLETLGRKNLIRVAPGMGDWNGPVES</sequence>
<dbReference type="PROSITE" id="PS50206">
    <property type="entry name" value="RHODANESE_3"/>
    <property type="match status" value="1"/>
</dbReference>
<keyword evidence="4" id="KW-1185">Reference proteome</keyword>
<dbReference type="Gene3D" id="3.30.110.40">
    <property type="entry name" value="TusA-like domain"/>
    <property type="match status" value="1"/>
</dbReference>
<keyword evidence="3" id="KW-0808">Transferase</keyword>
<dbReference type="EMBL" id="FNZF01000001">
    <property type="protein sequence ID" value="SEI99667.1"/>
    <property type="molecule type" value="Genomic_DNA"/>
</dbReference>
<dbReference type="GO" id="GO:0016740">
    <property type="term" value="F:transferase activity"/>
    <property type="evidence" value="ECO:0007669"/>
    <property type="project" value="UniProtKB-KW"/>
</dbReference>
<dbReference type="Pfam" id="PF00581">
    <property type="entry name" value="Rhodanese"/>
    <property type="match status" value="1"/>
</dbReference>
<dbReference type="Pfam" id="PF01206">
    <property type="entry name" value="TusA"/>
    <property type="match status" value="1"/>
</dbReference>
<dbReference type="InterPro" id="IPR036868">
    <property type="entry name" value="TusA-like_sf"/>
</dbReference>
<protein>
    <submittedName>
        <fullName evidence="3">TusA-related sulfurtransferase</fullName>
    </submittedName>
</protein>
<dbReference type="OrthoDB" id="9796234at2"/>
<gene>
    <name evidence="3" type="ORF">SAMN04488127_1006</name>
</gene>
<dbReference type="AlphaFoldDB" id="A0A1H6VCX4"/>
<dbReference type="Gene3D" id="3.40.250.10">
    <property type="entry name" value="Rhodanese-like domain"/>
    <property type="match status" value="1"/>
</dbReference>
<evidence type="ECO:0000256" key="1">
    <source>
        <dbReference type="ARBA" id="ARBA00008984"/>
    </source>
</evidence>
<dbReference type="Proteomes" id="UP000199200">
    <property type="component" value="Unassembled WGS sequence"/>
</dbReference>
<dbReference type="InterPro" id="IPR036873">
    <property type="entry name" value="Rhodanese-like_dom_sf"/>
</dbReference>
<comment type="similarity">
    <text evidence="1">Belongs to the sulfur carrier protein TusA family.</text>
</comment>
<name>A0A1H6VCX4_9BACL</name>
<accession>A0A1H6VCX4</accession>
<dbReference type="PANTHER" id="PTHR33279:SF6">
    <property type="entry name" value="SULFUR CARRIER PROTEIN YEDF-RELATED"/>
    <property type="match status" value="1"/>
</dbReference>
<dbReference type="CDD" id="cd00291">
    <property type="entry name" value="SirA_YedF_YeeD"/>
    <property type="match status" value="1"/>
</dbReference>
<dbReference type="STRING" id="426757.SAMN04488127_1006"/>
<reference evidence="4" key="1">
    <citation type="submission" date="2016-10" db="EMBL/GenBank/DDBJ databases">
        <authorList>
            <person name="Varghese N."/>
            <person name="Submissions S."/>
        </authorList>
    </citation>
    <scope>NUCLEOTIDE SEQUENCE [LARGE SCALE GENOMIC DNA]</scope>
    <source>
        <strain evidence="4">CGMCC 1.6763</strain>
    </source>
</reference>
<feature type="domain" description="Rhodanese" evidence="2">
    <location>
        <begin position="101"/>
        <end position="186"/>
    </location>
</feature>
<dbReference type="SUPFAM" id="SSF64307">
    <property type="entry name" value="SirA-like"/>
    <property type="match status" value="1"/>
</dbReference>
<dbReference type="InterPro" id="IPR001763">
    <property type="entry name" value="Rhodanese-like_dom"/>
</dbReference>
<evidence type="ECO:0000313" key="3">
    <source>
        <dbReference type="EMBL" id="SEI99667.1"/>
    </source>
</evidence>
<dbReference type="RefSeq" id="WP_092050561.1">
    <property type="nucleotide sequence ID" value="NZ_FNZF01000001.1"/>
</dbReference>
<proteinExistence type="inferred from homology"/>